<dbReference type="EMBL" id="CP013244">
    <property type="protein sequence ID" value="ANP47069.1"/>
    <property type="molecule type" value="Genomic_DNA"/>
</dbReference>
<dbReference type="SUPFAM" id="SSF54593">
    <property type="entry name" value="Glyoxalase/Bleomycin resistance protein/Dihydroxybiphenyl dioxygenase"/>
    <property type="match status" value="1"/>
</dbReference>
<dbReference type="OrthoDB" id="9812656at2"/>
<keyword evidence="3" id="KW-1185">Reference proteome</keyword>
<organism evidence="2 3">
    <name type="scientific">Candidatus Viadribacter manganicus</name>
    <dbReference type="NCBI Taxonomy" id="1759059"/>
    <lineage>
        <taxon>Bacteria</taxon>
        <taxon>Pseudomonadati</taxon>
        <taxon>Pseudomonadota</taxon>
        <taxon>Alphaproteobacteria</taxon>
        <taxon>Hyphomonadales</taxon>
        <taxon>Hyphomonadaceae</taxon>
        <taxon>Candidatus Viadribacter</taxon>
    </lineage>
</organism>
<dbReference type="KEGG" id="cbot:ATE48_14665"/>
<dbReference type="Proteomes" id="UP000092498">
    <property type="component" value="Chromosome"/>
</dbReference>
<protein>
    <recommendedName>
        <fullName evidence="1">VOC domain-containing protein</fullName>
    </recommendedName>
</protein>
<gene>
    <name evidence="2" type="ORF">ATE48_14665</name>
</gene>
<dbReference type="AlphaFoldDB" id="A0A1B1AKH0"/>
<evidence type="ECO:0000259" key="1">
    <source>
        <dbReference type="PROSITE" id="PS51819"/>
    </source>
</evidence>
<dbReference type="CDD" id="cd06587">
    <property type="entry name" value="VOC"/>
    <property type="match status" value="1"/>
</dbReference>
<sequence length="127" mass="13511">MNGAPHLLTGICQVALASTDPGALVAFYRDTLGLPVLFEASGMTFFQSGATRLMVGGAHPGQQIGGDTVLYFEPRDWSAAESALEGKGIAFLHPAQKLQEAPGRELMLRAFKDPDGHTLAIMGWRAV</sequence>
<dbReference type="RefSeq" id="WP_066772739.1">
    <property type="nucleotide sequence ID" value="NZ_CP013244.1"/>
</dbReference>
<proteinExistence type="predicted"/>
<dbReference type="Gene3D" id="3.10.180.10">
    <property type="entry name" value="2,3-Dihydroxybiphenyl 1,2-Dioxygenase, domain 1"/>
    <property type="match status" value="1"/>
</dbReference>
<name>A0A1B1AKH0_9PROT</name>
<accession>A0A1B1AKH0</accession>
<dbReference type="InterPro" id="IPR037523">
    <property type="entry name" value="VOC_core"/>
</dbReference>
<reference evidence="2 3" key="1">
    <citation type="submission" date="2015-11" db="EMBL/GenBank/DDBJ databases">
        <title>Whole-Genome Sequence of Candidatus Oderbacter manganicum from the National Park Lower Oder Valley, Germany.</title>
        <authorList>
            <person name="Braun B."/>
            <person name="Liere K."/>
            <person name="Szewzyk U."/>
        </authorList>
    </citation>
    <scope>NUCLEOTIDE SEQUENCE [LARGE SCALE GENOMIC DNA]</scope>
    <source>
        <strain evidence="2 3">OTSz_A_272</strain>
    </source>
</reference>
<dbReference type="Pfam" id="PF00903">
    <property type="entry name" value="Glyoxalase"/>
    <property type="match status" value="1"/>
</dbReference>
<dbReference type="InParanoid" id="A0A1B1AKH0"/>
<feature type="domain" description="VOC" evidence="1">
    <location>
        <begin position="10"/>
        <end position="124"/>
    </location>
</feature>
<dbReference type="InterPro" id="IPR029068">
    <property type="entry name" value="Glyas_Bleomycin-R_OHBP_Dase"/>
</dbReference>
<dbReference type="PROSITE" id="PS51819">
    <property type="entry name" value="VOC"/>
    <property type="match status" value="1"/>
</dbReference>
<evidence type="ECO:0000313" key="3">
    <source>
        <dbReference type="Proteomes" id="UP000092498"/>
    </source>
</evidence>
<dbReference type="InterPro" id="IPR004360">
    <property type="entry name" value="Glyas_Fos-R_dOase_dom"/>
</dbReference>
<evidence type="ECO:0000313" key="2">
    <source>
        <dbReference type="EMBL" id="ANP47069.1"/>
    </source>
</evidence>